<dbReference type="InterPro" id="IPR037239">
    <property type="entry name" value="OSBP_sf"/>
</dbReference>
<protein>
    <submittedName>
        <fullName evidence="11">Oxysterol-binding protein-related protein 1D</fullName>
    </submittedName>
</protein>
<keyword evidence="5" id="KW-0445">Lipid transport</keyword>
<evidence type="ECO:0000313" key="10">
    <source>
        <dbReference type="Proteomes" id="UP000504603"/>
    </source>
</evidence>
<dbReference type="GeneID" id="111019701"/>
<dbReference type="InterPro" id="IPR001849">
    <property type="entry name" value="PH_domain"/>
</dbReference>
<dbReference type="PROSITE" id="PS50003">
    <property type="entry name" value="PH_DOMAIN"/>
    <property type="match status" value="1"/>
</dbReference>
<dbReference type="PANTHER" id="PTHR10972:SF67">
    <property type="entry name" value="OXYSTEROL-BINDING PROTEIN-RELATED PROTEIN 1D"/>
    <property type="match status" value="1"/>
</dbReference>
<feature type="coiled-coil region" evidence="7">
    <location>
        <begin position="271"/>
        <end position="312"/>
    </location>
</feature>
<evidence type="ECO:0000256" key="7">
    <source>
        <dbReference type="SAM" id="Coils"/>
    </source>
</evidence>
<dbReference type="CDD" id="cd13294">
    <property type="entry name" value="PH_ORP_plant"/>
    <property type="match status" value="1"/>
</dbReference>
<dbReference type="KEGG" id="mcha:111019701"/>
<dbReference type="Pfam" id="PF01237">
    <property type="entry name" value="Oxysterol_BP"/>
    <property type="match status" value="1"/>
</dbReference>
<sequence length="808" mass="91644">MNPLCCIAPVSIDRDRANPVVAKSPSHCQLGLDAPIKTLGYGSKPTFSAQVSSVGTESDKVSVSVNPELEDSVTEARDSKLLAPNGAVSGTVAGILYKWVNYGRGWRSRWFVLEDGVLSYYKIHGPDKILTSPAREKDVRVIGEDSLRYMRKANWGGSARLGLLKKQCKPFGEVHLKVSSVRASKSDDKRLSIFTGTKTLHLRCISKENRAAWIDALLSAKDLFPRVLSSSDFLPSQEVVVSTEKLRSRLSQEGIDETVINDCESIMLSELSEMQNQLKSLQYKHVALLETLRRLETEKIELETTVVDETKERESCCGQNRRFSDFYSVMSEGSASDFDAENESQDGGDVETDEDDGMYFDTKDFLSAEALRSASYRSRESSGIACAYDSGFYFSDHLCEAENQIRMVKYPYVKRRDSLPDPKEKEKPVGLWSIIKDNIGKDLSGVCLPVYFNEPLSSLQKCFEDLEYSYLVDQAFEWGKQGNDLMRILKIAAFAVSGYASTEGRQCKPFNPLLGETYEADYPDKGLRFFSEKVSHHPMIVACHCEGRGWKFWADSNLKGKFWGRSIQLDPVGALTLQFEDGETFQWSKVTTSIYNIILGKIYCDHYGTMRIKGSGNYSCKLKFKEQSIIDRNPHQVHGFVQDNRTGEKVALLVGKWDEAMYYVLGDPTTKPKGYDPMTEAVLLWERDRSETKTRYNLSPFAISLNELTPGLMEILPPTDSRLRPDQRHLENGEYELANSEKLRLEQLQRQARKLQERGWQPRWFQKDEDGCYRYLGGYWEARDRKNWEGIPDIFGQPTDPVPCSGEE</sequence>
<evidence type="ECO:0000256" key="5">
    <source>
        <dbReference type="ARBA" id="ARBA00023055"/>
    </source>
</evidence>
<comment type="similarity">
    <text evidence="2">Belongs to the OSBP family.</text>
</comment>
<evidence type="ECO:0000256" key="4">
    <source>
        <dbReference type="ARBA" id="ARBA00023054"/>
    </source>
</evidence>
<name>A0A6J1DC78_MOMCH</name>
<dbReference type="Gene3D" id="2.40.160.120">
    <property type="match status" value="1"/>
</dbReference>
<keyword evidence="6" id="KW-0446">Lipid-binding</keyword>
<dbReference type="SUPFAM" id="SSF50729">
    <property type="entry name" value="PH domain-like"/>
    <property type="match status" value="1"/>
</dbReference>
<organism evidence="10 11">
    <name type="scientific">Momordica charantia</name>
    <name type="common">Bitter gourd</name>
    <name type="synonym">Balsam pear</name>
    <dbReference type="NCBI Taxonomy" id="3673"/>
    <lineage>
        <taxon>Eukaryota</taxon>
        <taxon>Viridiplantae</taxon>
        <taxon>Streptophyta</taxon>
        <taxon>Embryophyta</taxon>
        <taxon>Tracheophyta</taxon>
        <taxon>Spermatophyta</taxon>
        <taxon>Magnoliopsida</taxon>
        <taxon>eudicotyledons</taxon>
        <taxon>Gunneridae</taxon>
        <taxon>Pentapetalae</taxon>
        <taxon>rosids</taxon>
        <taxon>fabids</taxon>
        <taxon>Cucurbitales</taxon>
        <taxon>Cucurbitaceae</taxon>
        <taxon>Momordiceae</taxon>
        <taxon>Momordica</taxon>
    </lineage>
</organism>
<dbReference type="InterPro" id="IPR011993">
    <property type="entry name" value="PH-like_dom_sf"/>
</dbReference>
<evidence type="ECO:0000256" key="8">
    <source>
        <dbReference type="SAM" id="MobiDB-lite"/>
    </source>
</evidence>
<evidence type="ECO:0000256" key="6">
    <source>
        <dbReference type="ARBA" id="ARBA00023121"/>
    </source>
</evidence>
<dbReference type="Gene3D" id="3.30.70.3490">
    <property type="match status" value="1"/>
</dbReference>
<dbReference type="Gene3D" id="2.30.29.30">
    <property type="entry name" value="Pleckstrin-homology domain (PH domain)/Phosphotyrosine-binding domain (PTB)"/>
    <property type="match status" value="1"/>
</dbReference>
<dbReference type="Pfam" id="PF15413">
    <property type="entry name" value="PH_11"/>
    <property type="match status" value="1"/>
</dbReference>
<dbReference type="FunFam" id="3.30.70.3490:FF:000013">
    <property type="entry name" value="Oxysterol-binding protein-related protein 2A"/>
    <property type="match status" value="1"/>
</dbReference>
<feature type="domain" description="PH" evidence="9">
    <location>
        <begin position="89"/>
        <end position="222"/>
    </location>
</feature>
<evidence type="ECO:0000256" key="1">
    <source>
        <dbReference type="ARBA" id="ARBA00003361"/>
    </source>
</evidence>
<gene>
    <name evidence="11" type="primary">LOC111019701</name>
</gene>
<proteinExistence type="inferred from homology"/>
<evidence type="ECO:0000256" key="3">
    <source>
        <dbReference type="ARBA" id="ARBA00022448"/>
    </source>
</evidence>
<dbReference type="PANTHER" id="PTHR10972">
    <property type="entry name" value="OXYSTEROL-BINDING PROTEIN-RELATED"/>
    <property type="match status" value="1"/>
</dbReference>
<dbReference type="OrthoDB" id="1854502at2759"/>
<keyword evidence="4 7" id="KW-0175">Coiled coil</keyword>
<accession>A0A6J1DC78</accession>
<dbReference type="GO" id="GO:0016020">
    <property type="term" value="C:membrane"/>
    <property type="evidence" value="ECO:0007669"/>
    <property type="project" value="TreeGrafter"/>
</dbReference>
<dbReference type="InterPro" id="IPR000648">
    <property type="entry name" value="Oxysterol-bd"/>
</dbReference>
<keyword evidence="3" id="KW-0813">Transport</keyword>
<evidence type="ECO:0000259" key="9">
    <source>
        <dbReference type="PROSITE" id="PS50003"/>
    </source>
</evidence>
<comment type="function">
    <text evidence="1">May be involved in the transport of sterols.</text>
</comment>
<dbReference type="FunFam" id="2.40.160.120:FF:000006">
    <property type="entry name" value="oxysterol-binding protein-related protein 1D isoform X1"/>
    <property type="match status" value="1"/>
</dbReference>
<dbReference type="GO" id="GO:0006869">
    <property type="term" value="P:lipid transport"/>
    <property type="evidence" value="ECO:0007669"/>
    <property type="project" value="UniProtKB-KW"/>
</dbReference>
<dbReference type="GO" id="GO:0032934">
    <property type="term" value="F:sterol binding"/>
    <property type="evidence" value="ECO:0007669"/>
    <property type="project" value="TreeGrafter"/>
</dbReference>
<feature type="compositionally biased region" description="Acidic residues" evidence="8">
    <location>
        <begin position="338"/>
        <end position="354"/>
    </location>
</feature>
<dbReference type="Proteomes" id="UP000504603">
    <property type="component" value="Unplaced"/>
</dbReference>
<evidence type="ECO:0000313" key="11">
    <source>
        <dbReference type="RefSeq" id="XP_022151805.1"/>
    </source>
</evidence>
<evidence type="ECO:0000256" key="2">
    <source>
        <dbReference type="ARBA" id="ARBA00008842"/>
    </source>
</evidence>
<reference evidence="11" key="1">
    <citation type="submission" date="2025-08" db="UniProtKB">
        <authorList>
            <consortium name="RefSeq"/>
        </authorList>
    </citation>
    <scope>IDENTIFICATION</scope>
    <source>
        <strain evidence="11">OHB3-1</strain>
    </source>
</reference>
<dbReference type="AlphaFoldDB" id="A0A6J1DC78"/>
<keyword evidence="10" id="KW-1185">Reference proteome</keyword>
<feature type="region of interest" description="Disordered" evidence="8">
    <location>
        <begin position="335"/>
        <end position="354"/>
    </location>
</feature>
<dbReference type="SUPFAM" id="SSF144000">
    <property type="entry name" value="Oxysterol-binding protein-like"/>
    <property type="match status" value="1"/>
</dbReference>
<dbReference type="RefSeq" id="XP_022151805.1">
    <property type="nucleotide sequence ID" value="XM_022296113.1"/>
</dbReference>
<dbReference type="GO" id="GO:0005829">
    <property type="term" value="C:cytosol"/>
    <property type="evidence" value="ECO:0007669"/>
    <property type="project" value="TreeGrafter"/>
</dbReference>
<dbReference type="SMART" id="SM00233">
    <property type="entry name" value="PH"/>
    <property type="match status" value="1"/>
</dbReference>